<keyword evidence="1" id="KW-0479">Metal-binding</keyword>
<name>F8AJ89_PYRYC</name>
<organism evidence="3 4">
    <name type="scientific">Pyrococcus yayanosii (strain CH1 / JCM 16557)</name>
    <dbReference type="NCBI Taxonomy" id="529709"/>
    <lineage>
        <taxon>Archaea</taxon>
        <taxon>Methanobacteriati</taxon>
        <taxon>Methanobacteriota</taxon>
        <taxon>Thermococci</taxon>
        <taxon>Thermococcales</taxon>
        <taxon>Thermococcaceae</taxon>
        <taxon>Pyrococcus</taxon>
    </lineage>
</organism>
<dbReference type="Pfam" id="PF04434">
    <property type="entry name" value="SWIM"/>
    <property type="match status" value="1"/>
</dbReference>
<gene>
    <name evidence="3" type="ordered locus">PYCH_08450</name>
</gene>
<keyword evidence="1" id="KW-0862">Zinc</keyword>
<dbReference type="Proteomes" id="UP000008386">
    <property type="component" value="Chromosome"/>
</dbReference>
<dbReference type="STRING" id="529709.PYCH_08450"/>
<dbReference type="EMBL" id="CP002779">
    <property type="protein sequence ID" value="AEH24530.1"/>
    <property type="molecule type" value="Genomic_DNA"/>
</dbReference>
<dbReference type="InterPro" id="IPR007527">
    <property type="entry name" value="Znf_SWIM"/>
</dbReference>
<dbReference type="RefSeq" id="WP_013905587.1">
    <property type="nucleotide sequence ID" value="NC_015680.1"/>
</dbReference>
<dbReference type="AlphaFoldDB" id="F8AJ89"/>
<evidence type="ECO:0000259" key="2">
    <source>
        <dbReference type="PROSITE" id="PS50966"/>
    </source>
</evidence>
<dbReference type="GeneID" id="10837420"/>
<protein>
    <submittedName>
        <fullName evidence="3">Zinc finger SWIM domain protein</fullName>
    </submittedName>
</protein>
<keyword evidence="1" id="KW-0863">Zinc-finger</keyword>
<reference evidence="3 4" key="1">
    <citation type="journal article" date="2011" name="J. Bacteriol.">
        <title>Complete genome sequence of the obligate piezophilic hyperthermophilic archaeon Pyrococcus yayanosii CH1.</title>
        <authorList>
            <person name="Jun X."/>
            <person name="Lupeng L."/>
            <person name="Minjuan X."/>
            <person name="Oger P."/>
            <person name="Fengping W."/>
            <person name="Jebbar M."/>
            <person name="Xiang X."/>
        </authorList>
    </citation>
    <scope>NUCLEOTIDE SEQUENCE [LARGE SCALE GENOMIC DNA]</scope>
    <source>
        <strain evidence="4">CH1 / JCM 16557</strain>
    </source>
</reference>
<sequence length="160" mass="17999">MARVSWVVKSGKRLYGRVLGTYAYLVVIDLGTGQGMCTCPRGGNCKHVMAVLWEYERGNYIEADANLITAEAEVWRFAAENREFGKEIILREIGHALKTDESGSRVGELFLKALEMLDGDETFRLRLSMLFEEFERIFYDHAITGIIASRLRGSPEGSSP</sequence>
<dbReference type="KEGG" id="pya:PYCH_08450"/>
<dbReference type="PROSITE" id="PS50966">
    <property type="entry name" value="ZF_SWIM"/>
    <property type="match status" value="1"/>
</dbReference>
<dbReference type="HOGENOM" id="CLU_1521949_0_0_2"/>
<feature type="domain" description="SWIM-type" evidence="2">
    <location>
        <begin position="24"/>
        <end position="56"/>
    </location>
</feature>
<keyword evidence="4" id="KW-1185">Reference proteome</keyword>
<evidence type="ECO:0000313" key="4">
    <source>
        <dbReference type="Proteomes" id="UP000008386"/>
    </source>
</evidence>
<proteinExistence type="predicted"/>
<accession>F8AJ89</accession>
<evidence type="ECO:0000256" key="1">
    <source>
        <dbReference type="PROSITE-ProRule" id="PRU00325"/>
    </source>
</evidence>
<evidence type="ECO:0000313" key="3">
    <source>
        <dbReference type="EMBL" id="AEH24530.1"/>
    </source>
</evidence>
<dbReference type="eggNOG" id="arCOG03430">
    <property type="taxonomic scope" value="Archaea"/>
</dbReference>
<dbReference type="GO" id="GO:0008270">
    <property type="term" value="F:zinc ion binding"/>
    <property type="evidence" value="ECO:0007669"/>
    <property type="project" value="UniProtKB-KW"/>
</dbReference>